<dbReference type="GO" id="GO:0044205">
    <property type="term" value="P:'de novo' UMP biosynthetic process"/>
    <property type="evidence" value="ECO:0007669"/>
    <property type="project" value="UniProtKB-UniRule"/>
</dbReference>
<dbReference type="InterPro" id="IPR035686">
    <property type="entry name" value="CPSase_GATase1"/>
</dbReference>
<keyword evidence="3 8" id="KW-0436">Ligase</keyword>
<comment type="caution">
    <text evidence="8">Lacks conserved residue(s) required for the propagation of feature annotation.</text>
</comment>
<dbReference type="EC" id="6.3.5.5" evidence="8"/>
<accession>A0A498D545</accession>
<feature type="binding site" evidence="8">
    <location>
        <position position="226"/>
    </location>
    <ligand>
        <name>L-glutamine</name>
        <dbReference type="ChEBI" id="CHEBI:58359"/>
    </ligand>
</feature>
<feature type="domain" description="Carbamoyl-phosphate synthase small subunit N-terminal" evidence="9">
    <location>
        <begin position="4"/>
        <end position="134"/>
    </location>
</feature>
<dbReference type="RefSeq" id="WP_121585823.1">
    <property type="nucleotide sequence ID" value="NZ_RCHT01000001.1"/>
</dbReference>
<keyword evidence="5 8" id="KW-0067">ATP-binding</keyword>
<dbReference type="NCBIfam" id="TIGR01368">
    <property type="entry name" value="CPSaseIIsmall"/>
    <property type="match status" value="1"/>
</dbReference>
<feature type="binding site" evidence="8">
    <location>
        <position position="48"/>
    </location>
    <ligand>
        <name>L-glutamine</name>
        <dbReference type="ChEBI" id="CHEBI:58359"/>
    </ligand>
</feature>
<dbReference type="Gene3D" id="3.50.30.20">
    <property type="entry name" value="Carbamoyl-phosphate synthase small subunit, N-terminal domain"/>
    <property type="match status" value="1"/>
</dbReference>
<comment type="catalytic activity">
    <reaction evidence="7 8">
        <text>hydrogencarbonate + L-glutamine + 2 ATP + H2O = carbamoyl phosphate + L-glutamate + 2 ADP + phosphate + 2 H(+)</text>
        <dbReference type="Rhea" id="RHEA:18633"/>
        <dbReference type="ChEBI" id="CHEBI:15377"/>
        <dbReference type="ChEBI" id="CHEBI:15378"/>
        <dbReference type="ChEBI" id="CHEBI:17544"/>
        <dbReference type="ChEBI" id="CHEBI:29985"/>
        <dbReference type="ChEBI" id="CHEBI:30616"/>
        <dbReference type="ChEBI" id="CHEBI:43474"/>
        <dbReference type="ChEBI" id="CHEBI:58228"/>
        <dbReference type="ChEBI" id="CHEBI:58359"/>
        <dbReference type="ChEBI" id="CHEBI:456216"/>
        <dbReference type="EC" id="6.3.5.5"/>
    </reaction>
</comment>
<evidence type="ECO:0000256" key="2">
    <source>
        <dbReference type="ARBA" id="ARBA00007800"/>
    </source>
</evidence>
<dbReference type="GO" id="GO:0004359">
    <property type="term" value="F:glutaminase activity"/>
    <property type="evidence" value="ECO:0007669"/>
    <property type="project" value="RHEA"/>
</dbReference>
<dbReference type="GO" id="GO:0006207">
    <property type="term" value="P:'de novo' pyrimidine nucleobase biosynthetic process"/>
    <property type="evidence" value="ECO:0007669"/>
    <property type="project" value="InterPro"/>
</dbReference>
<keyword evidence="8" id="KW-0055">Arginine biosynthesis</keyword>
<comment type="pathway">
    <text evidence="8">Pyrimidine metabolism; UMP biosynthesis via de novo pathway; (S)-dihydroorotate from bicarbonate: step 1/3.</text>
</comment>
<comment type="caution">
    <text evidence="10">The sequence shown here is derived from an EMBL/GenBank/DDBJ whole genome shotgun (WGS) entry which is preliminary data.</text>
</comment>
<dbReference type="PRINTS" id="PR00099">
    <property type="entry name" value="CPSGATASE"/>
</dbReference>
<feature type="binding site" evidence="8">
    <location>
        <position position="255"/>
    </location>
    <ligand>
        <name>L-glutamine</name>
        <dbReference type="ChEBI" id="CHEBI:58359"/>
    </ligand>
</feature>
<dbReference type="EMBL" id="RCHT01000001">
    <property type="protein sequence ID" value="RLL14721.1"/>
    <property type="molecule type" value="Genomic_DNA"/>
</dbReference>
<keyword evidence="4 8" id="KW-0547">Nucleotide-binding</keyword>
<dbReference type="GO" id="GO:0006526">
    <property type="term" value="P:L-arginine biosynthetic process"/>
    <property type="evidence" value="ECO:0007669"/>
    <property type="project" value="UniProtKB-UniRule"/>
</dbReference>
<dbReference type="InterPro" id="IPR050472">
    <property type="entry name" value="Anth_synth/Amidotransfase"/>
</dbReference>
<dbReference type="PRINTS" id="PR00096">
    <property type="entry name" value="GATASE"/>
</dbReference>
<comment type="similarity">
    <text evidence="2 8">Belongs to the CarA family.</text>
</comment>
<keyword evidence="8" id="KW-0665">Pyrimidine biosynthesis</keyword>
<dbReference type="PROSITE" id="PS51273">
    <property type="entry name" value="GATASE_TYPE_1"/>
    <property type="match status" value="1"/>
</dbReference>
<feature type="region of interest" description="CPSase" evidence="8">
    <location>
        <begin position="1"/>
        <end position="175"/>
    </location>
</feature>
<dbReference type="PANTHER" id="PTHR43418:SF7">
    <property type="entry name" value="CARBAMOYL-PHOSPHATE SYNTHASE SMALL CHAIN"/>
    <property type="match status" value="1"/>
</dbReference>
<feature type="active site" evidence="8">
    <location>
        <position position="336"/>
    </location>
</feature>
<dbReference type="SUPFAM" id="SSF52021">
    <property type="entry name" value="Carbamoyl phosphate synthetase, small subunit N-terminal domain"/>
    <property type="match status" value="1"/>
</dbReference>
<feature type="active site" evidence="8">
    <location>
        <position position="338"/>
    </location>
</feature>
<dbReference type="PANTHER" id="PTHR43418">
    <property type="entry name" value="MULTIFUNCTIONAL TRYPTOPHAN BIOSYNTHESIS PROTEIN-RELATED"/>
    <property type="match status" value="1"/>
</dbReference>
<feature type="binding site" evidence="8">
    <location>
        <position position="293"/>
    </location>
    <ligand>
        <name>L-glutamine</name>
        <dbReference type="ChEBI" id="CHEBI:58359"/>
    </ligand>
</feature>
<keyword evidence="8" id="KW-0028">Amino-acid biosynthesis</keyword>
<dbReference type="SMART" id="SM01097">
    <property type="entry name" value="CPSase_sm_chain"/>
    <property type="match status" value="1"/>
</dbReference>
<dbReference type="UniPathway" id="UPA00070">
    <property type="reaction ID" value="UER00115"/>
</dbReference>
<evidence type="ECO:0000259" key="9">
    <source>
        <dbReference type="SMART" id="SM01097"/>
    </source>
</evidence>
<dbReference type="InterPro" id="IPR006274">
    <property type="entry name" value="CarbamoylP_synth_ssu"/>
</dbReference>
<keyword evidence="6 8" id="KW-0315">Glutamine amidotransferase</keyword>
<feature type="active site" description="Nucleophile" evidence="8">
    <location>
        <position position="251"/>
    </location>
</feature>
<organism evidence="10 11">
    <name type="scientific">Anaerotruncus massiliensis</name>
    <name type="common">ex Liu et al. 2021</name>
    <dbReference type="NCBI Taxonomy" id="2321404"/>
    <lineage>
        <taxon>Bacteria</taxon>
        <taxon>Bacillati</taxon>
        <taxon>Bacillota</taxon>
        <taxon>Clostridia</taxon>
        <taxon>Eubacteriales</taxon>
        <taxon>Oscillospiraceae</taxon>
        <taxon>Anaerotruncus</taxon>
    </lineage>
</organism>
<gene>
    <name evidence="8" type="primary">carA</name>
    <name evidence="10" type="ORF">D4A47_01710</name>
</gene>
<dbReference type="NCBIfam" id="NF009475">
    <property type="entry name" value="PRK12838.1"/>
    <property type="match status" value="1"/>
</dbReference>
<comment type="catalytic activity">
    <reaction evidence="8">
        <text>L-glutamine + H2O = L-glutamate + NH4(+)</text>
        <dbReference type="Rhea" id="RHEA:15889"/>
        <dbReference type="ChEBI" id="CHEBI:15377"/>
        <dbReference type="ChEBI" id="CHEBI:28938"/>
        <dbReference type="ChEBI" id="CHEBI:29985"/>
        <dbReference type="ChEBI" id="CHEBI:58359"/>
    </reaction>
</comment>
<dbReference type="InterPro" id="IPR029062">
    <property type="entry name" value="Class_I_gatase-like"/>
</dbReference>
<dbReference type="UniPathway" id="UPA00068">
    <property type="reaction ID" value="UER00171"/>
</dbReference>
<dbReference type="PRINTS" id="PR00097">
    <property type="entry name" value="ANTSNTHASEII"/>
</dbReference>
<dbReference type="SUPFAM" id="SSF52317">
    <property type="entry name" value="Class I glutamine amidotransferase-like"/>
    <property type="match status" value="1"/>
</dbReference>
<name>A0A498D545_9FIRM</name>
<keyword evidence="11" id="KW-1185">Reference proteome</keyword>
<evidence type="ECO:0000256" key="3">
    <source>
        <dbReference type="ARBA" id="ARBA00022598"/>
    </source>
</evidence>
<dbReference type="InterPro" id="IPR002474">
    <property type="entry name" value="CarbamoylP_synth_ssu_N"/>
</dbReference>
<dbReference type="CDD" id="cd01744">
    <property type="entry name" value="GATase1_CPSase"/>
    <property type="match status" value="1"/>
</dbReference>
<evidence type="ECO:0000256" key="4">
    <source>
        <dbReference type="ARBA" id="ARBA00022741"/>
    </source>
</evidence>
<dbReference type="Pfam" id="PF00117">
    <property type="entry name" value="GATase"/>
    <property type="match status" value="1"/>
</dbReference>
<reference evidence="10 11" key="1">
    <citation type="submission" date="2018-10" db="EMBL/GenBank/DDBJ databases">
        <title>Anaerotruncus faecis sp. nov., isolated from human feces.</title>
        <authorList>
            <person name="Wang Y.-J."/>
        </authorList>
    </citation>
    <scope>NUCLEOTIDE SEQUENCE [LARGE SCALE GENOMIC DNA]</scope>
    <source>
        <strain evidence="10 11">22A2-44</strain>
    </source>
</reference>
<feature type="binding site" evidence="8">
    <location>
        <position position="252"/>
    </location>
    <ligand>
        <name>L-glutamine</name>
        <dbReference type="ChEBI" id="CHEBI:58359"/>
    </ligand>
</feature>
<dbReference type="Gene3D" id="3.40.50.880">
    <property type="match status" value="1"/>
</dbReference>
<comment type="subunit">
    <text evidence="8">Composed of two chains; the small (or glutamine) chain promotes the hydrolysis of glutamine to ammonia, which is used by the large (or ammonia) chain to synthesize carbamoyl phosphate. Tetramer of heterodimers (alpha,beta)4.</text>
</comment>
<dbReference type="InterPro" id="IPR017926">
    <property type="entry name" value="GATASE"/>
</dbReference>
<evidence type="ECO:0000256" key="8">
    <source>
        <dbReference type="HAMAP-Rule" id="MF_01209"/>
    </source>
</evidence>
<feature type="binding site" evidence="8">
    <location>
        <position position="224"/>
    </location>
    <ligand>
        <name>L-glutamine</name>
        <dbReference type="ChEBI" id="CHEBI:58359"/>
    </ligand>
</feature>
<dbReference type="Pfam" id="PF00988">
    <property type="entry name" value="CPSase_sm_chain"/>
    <property type="match status" value="1"/>
</dbReference>
<dbReference type="HAMAP" id="MF_01209">
    <property type="entry name" value="CPSase_S_chain"/>
    <property type="match status" value="1"/>
</dbReference>
<dbReference type="Proteomes" id="UP000276301">
    <property type="component" value="Unassembled WGS sequence"/>
</dbReference>
<dbReference type="GO" id="GO:0004088">
    <property type="term" value="F:carbamoyl-phosphate synthase (glutamine-hydrolyzing) activity"/>
    <property type="evidence" value="ECO:0007669"/>
    <property type="project" value="UniProtKB-UniRule"/>
</dbReference>
<dbReference type="GO" id="GO:0005524">
    <property type="term" value="F:ATP binding"/>
    <property type="evidence" value="ECO:0007669"/>
    <property type="project" value="UniProtKB-UniRule"/>
</dbReference>
<evidence type="ECO:0000313" key="10">
    <source>
        <dbReference type="EMBL" id="RLL14721.1"/>
    </source>
</evidence>
<evidence type="ECO:0000256" key="7">
    <source>
        <dbReference type="ARBA" id="ARBA00048816"/>
    </source>
</evidence>
<comment type="pathway">
    <text evidence="1 8">Amino-acid biosynthesis; L-arginine biosynthesis; carbamoyl phosphate from bicarbonate: step 1/1.</text>
</comment>
<evidence type="ECO:0000256" key="1">
    <source>
        <dbReference type="ARBA" id="ARBA00005077"/>
    </source>
</evidence>
<dbReference type="GO" id="GO:0006541">
    <property type="term" value="P:glutamine metabolic process"/>
    <property type="evidence" value="ECO:0007669"/>
    <property type="project" value="InterPro"/>
</dbReference>
<comment type="function">
    <text evidence="8">Small subunit of the glutamine-dependent carbamoyl phosphate synthetase (CPSase). CPSase catalyzes the formation of carbamoyl phosphate from the ammonia moiety of glutamine, carbonate, and phosphate donated by ATP, constituting the first step of 2 biosynthetic pathways, one leading to arginine and/or urea and the other to pyrimidine nucleotides. The small subunit (glutamine amidotransferase) binds and cleaves glutamine to supply the large subunit with the substrate ammonia.</text>
</comment>
<evidence type="ECO:0000313" key="11">
    <source>
        <dbReference type="Proteomes" id="UP000276301"/>
    </source>
</evidence>
<protein>
    <recommendedName>
        <fullName evidence="8">Carbamoyl phosphate synthase small chain</fullName>
        <ecNumber evidence="8">6.3.5.5</ecNumber>
    </recommendedName>
    <alternativeName>
        <fullName evidence="8">Carbamoyl phosphate synthetase glutamine chain</fullName>
    </alternativeName>
</protein>
<proteinExistence type="inferred from homology"/>
<evidence type="ECO:0000256" key="5">
    <source>
        <dbReference type="ARBA" id="ARBA00022840"/>
    </source>
</evidence>
<dbReference type="AlphaFoldDB" id="A0A498D545"/>
<sequence>MERPRKKLVFENGRVFAGEGFGADADAVCEAVFNTSMVGYQEIFSDPSYCGQFVCMTYPLIGNYGLAADDYETKTPRIGGFIVREYNDSLSNFRAARTLSEVMEEHGIPGIAGPDTRAITRMLRSEGSMRALLTDADTPDAAALERLAGTPVPHDQVARVSCKKPWRCRTANARYSVVAVDCGVKHNIIRSLAARGCDVTVVPYDTPAKAVLAMEPDGLFLSNGPGDPRDVPEAAALVRALQGRLPIFGICLGHQLIALANGARTYQLKFGHRGGNHPVKNLLTGRIEITSQNHSFAVDPESLSRTGLTVTHQNLLDGTVEGLENTDKRLFSVQYHPESAPGPQDSAYLFDKFIASIEAFLTERGDRDAEAY</sequence>
<dbReference type="InterPro" id="IPR036480">
    <property type="entry name" value="CarbP_synth_ssu_N_sf"/>
</dbReference>
<feature type="binding site" evidence="8">
    <location>
        <position position="296"/>
    </location>
    <ligand>
        <name>L-glutamine</name>
        <dbReference type="ChEBI" id="CHEBI:58359"/>
    </ligand>
</feature>
<evidence type="ECO:0000256" key="6">
    <source>
        <dbReference type="ARBA" id="ARBA00022962"/>
    </source>
</evidence>